<dbReference type="GO" id="GO:0043161">
    <property type="term" value="P:proteasome-mediated ubiquitin-dependent protein catabolic process"/>
    <property type="evidence" value="ECO:0007669"/>
    <property type="project" value="TreeGrafter"/>
</dbReference>
<dbReference type="GO" id="GO:0005634">
    <property type="term" value="C:nucleus"/>
    <property type="evidence" value="ECO:0007669"/>
    <property type="project" value="TreeGrafter"/>
</dbReference>
<dbReference type="SUPFAM" id="SSF52833">
    <property type="entry name" value="Thioredoxin-like"/>
    <property type="match status" value="1"/>
</dbReference>
<dbReference type="SMART" id="SM00166">
    <property type="entry name" value="UBX"/>
    <property type="match status" value="1"/>
</dbReference>
<feature type="compositionally biased region" description="Low complexity" evidence="1">
    <location>
        <begin position="277"/>
        <end position="291"/>
    </location>
</feature>
<dbReference type="EMBL" id="AGNL01045497">
    <property type="protein sequence ID" value="EJK48732.1"/>
    <property type="molecule type" value="Genomic_DNA"/>
</dbReference>
<gene>
    <name evidence="3" type="ORF">THAOC_32446</name>
</gene>
<reference evidence="3 4" key="1">
    <citation type="journal article" date="2012" name="Genome Biol.">
        <title>Genome and low-iron response of an oceanic diatom adapted to chronic iron limitation.</title>
        <authorList>
            <person name="Lommer M."/>
            <person name="Specht M."/>
            <person name="Roy A.S."/>
            <person name="Kraemer L."/>
            <person name="Andreson R."/>
            <person name="Gutowska M.A."/>
            <person name="Wolf J."/>
            <person name="Bergner S.V."/>
            <person name="Schilhabel M.B."/>
            <person name="Klostermeier U.C."/>
            <person name="Beiko R.G."/>
            <person name="Rosenstiel P."/>
            <person name="Hippler M."/>
            <person name="Laroche J."/>
        </authorList>
    </citation>
    <scope>NUCLEOTIDE SEQUENCE [LARGE SCALE GENOMIC DNA]</scope>
    <source>
        <strain evidence="3 4">CCMP1005</strain>
    </source>
</reference>
<feature type="domain" description="UBX" evidence="2">
    <location>
        <begin position="319"/>
        <end position="399"/>
    </location>
</feature>
<feature type="compositionally biased region" description="Basic and acidic residues" evidence="1">
    <location>
        <begin position="292"/>
        <end position="304"/>
    </location>
</feature>
<dbReference type="SMART" id="SM00594">
    <property type="entry name" value="UAS"/>
    <property type="match status" value="1"/>
</dbReference>
<feature type="region of interest" description="Disordered" evidence="1">
    <location>
        <begin position="1"/>
        <end position="41"/>
    </location>
</feature>
<dbReference type="InterPro" id="IPR050730">
    <property type="entry name" value="UBX_domain-protein"/>
</dbReference>
<dbReference type="OMA" id="PAIFDCQ"/>
<dbReference type="InterPro" id="IPR003903">
    <property type="entry name" value="UIM_dom"/>
</dbReference>
<dbReference type="GO" id="GO:0043130">
    <property type="term" value="F:ubiquitin binding"/>
    <property type="evidence" value="ECO:0007669"/>
    <property type="project" value="TreeGrafter"/>
</dbReference>
<comment type="caution">
    <text evidence="3">The sequence shown here is derived from an EMBL/GenBank/DDBJ whole genome shotgun (WGS) entry which is preliminary data.</text>
</comment>
<name>K0RPX8_THAOC</name>
<feature type="compositionally biased region" description="Acidic residues" evidence="1">
    <location>
        <begin position="251"/>
        <end position="263"/>
    </location>
</feature>
<dbReference type="CDD" id="cd02958">
    <property type="entry name" value="UAS"/>
    <property type="match status" value="1"/>
</dbReference>
<dbReference type="PANTHER" id="PTHR23322">
    <property type="entry name" value="FAS-ASSOCIATED PROTEIN"/>
    <property type="match status" value="1"/>
</dbReference>
<dbReference type="Gene3D" id="3.10.20.90">
    <property type="entry name" value="Phosphatidylinositol 3-kinase Catalytic Subunit, Chain A, domain 1"/>
    <property type="match status" value="1"/>
</dbReference>
<dbReference type="InterPro" id="IPR006577">
    <property type="entry name" value="UAS"/>
</dbReference>
<dbReference type="InterPro" id="IPR036249">
    <property type="entry name" value="Thioredoxin-like_sf"/>
</dbReference>
<feature type="non-terminal residue" evidence="3">
    <location>
        <position position="1"/>
    </location>
</feature>
<dbReference type="Proteomes" id="UP000266841">
    <property type="component" value="Unassembled WGS sequence"/>
</dbReference>
<dbReference type="AlphaFoldDB" id="K0RPX8"/>
<evidence type="ECO:0000313" key="4">
    <source>
        <dbReference type="Proteomes" id="UP000266841"/>
    </source>
</evidence>
<proteinExistence type="predicted"/>
<dbReference type="eggNOG" id="KOG1364">
    <property type="taxonomic scope" value="Eukaryota"/>
</dbReference>
<protein>
    <recommendedName>
        <fullName evidence="2">UBX domain-containing protein</fullName>
    </recommendedName>
</protein>
<dbReference type="PROSITE" id="PS50330">
    <property type="entry name" value="UIM"/>
    <property type="match status" value="1"/>
</dbReference>
<dbReference type="InterPro" id="IPR001012">
    <property type="entry name" value="UBX_dom"/>
</dbReference>
<feature type="compositionally biased region" description="Acidic residues" evidence="1">
    <location>
        <begin position="8"/>
        <end position="33"/>
    </location>
</feature>
<dbReference type="CDD" id="cd01767">
    <property type="entry name" value="UBX"/>
    <property type="match status" value="1"/>
</dbReference>
<evidence type="ECO:0000259" key="2">
    <source>
        <dbReference type="PROSITE" id="PS50033"/>
    </source>
</evidence>
<dbReference type="Gene3D" id="3.40.30.10">
    <property type="entry name" value="Glutaredoxin"/>
    <property type="match status" value="1"/>
</dbReference>
<keyword evidence="4" id="KW-1185">Reference proteome</keyword>
<accession>K0RPX8</accession>
<evidence type="ECO:0000313" key="3">
    <source>
        <dbReference type="EMBL" id="EJK48732.1"/>
    </source>
</evidence>
<feature type="region of interest" description="Disordered" evidence="1">
    <location>
        <begin position="246"/>
        <end position="319"/>
    </location>
</feature>
<dbReference type="Pfam" id="PF00789">
    <property type="entry name" value="UBX"/>
    <property type="match status" value="1"/>
</dbReference>
<dbReference type="OrthoDB" id="270602at2759"/>
<dbReference type="PANTHER" id="PTHR23322:SF6">
    <property type="entry name" value="UBX DOMAIN-CONTAINING PROTEIN 7"/>
    <property type="match status" value="1"/>
</dbReference>
<dbReference type="PROSITE" id="PS50033">
    <property type="entry name" value="UBX"/>
    <property type="match status" value="1"/>
</dbReference>
<evidence type="ECO:0000256" key="1">
    <source>
        <dbReference type="SAM" id="MobiDB-lite"/>
    </source>
</evidence>
<dbReference type="SUPFAM" id="SSF54236">
    <property type="entry name" value="Ubiquitin-like"/>
    <property type="match status" value="1"/>
</dbReference>
<sequence length="401" mass="42818">SSARDAGDSDSNDGAMDDSDDEYAYPDSDDDGDYGGASASVPAPSATASALSATSNLQAMFAPPVHLLHSAGGFIGAKNVAKDARRWLLVNIQSDSDFACHALNRDVWRDELVENLVREGFILWQAENNSAEGQTYVQRYRVSGYPHLGIVDPRTGTLLWRKEGWTQVEPLTAEQFVEIASDFCSGHSFDRMPVPARHSYSSGGGGGGAAAYGGAASAMAAGTSHKRPLQEMSEEEQLQAAIRASMGDADDRGDDMSQDDAGVDEAKPAAEGGGGDAKPAAADLESESGGPPEKKEEKEDEKSDPFSAEILALPVPDEPASDAARIQIRLPDGKRVVRKFPKESKVKEVYAFVAQRTSDEARAGRPFEMKAKFPPVDLVKFAEDTVGETGLNGEAVQVFWK</sequence>
<dbReference type="InterPro" id="IPR029071">
    <property type="entry name" value="Ubiquitin-like_domsf"/>
</dbReference>
<organism evidence="3 4">
    <name type="scientific">Thalassiosira oceanica</name>
    <name type="common">Marine diatom</name>
    <dbReference type="NCBI Taxonomy" id="159749"/>
    <lineage>
        <taxon>Eukaryota</taxon>
        <taxon>Sar</taxon>
        <taxon>Stramenopiles</taxon>
        <taxon>Ochrophyta</taxon>
        <taxon>Bacillariophyta</taxon>
        <taxon>Coscinodiscophyceae</taxon>
        <taxon>Thalassiosirophycidae</taxon>
        <taxon>Thalassiosirales</taxon>
        <taxon>Thalassiosiraceae</taxon>
        <taxon>Thalassiosira</taxon>
    </lineage>
</organism>
<dbReference type="Pfam" id="PF13899">
    <property type="entry name" value="Thioredoxin_7"/>
    <property type="match status" value="1"/>
</dbReference>